<dbReference type="AlphaFoldDB" id="A0A3B7MUT9"/>
<sequence length="177" mass="19731">MKNPILFLLAITAAPLLQGYARPFAGDSPPANSFRANPVFTTFSDSTSDRFFDKLMKPYKGKVVYIDFWAPWCGPCIGEMPHSKALQKELAGKEVVFLYIGIGCSKQSWQSTIREVGIEGEHYYANENDGQLLGQKFNITGIPRYILVGKDGKVADMEALRPSHRAKLVKKINGMLK</sequence>
<dbReference type="PROSITE" id="PS51352">
    <property type="entry name" value="THIOREDOXIN_2"/>
    <property type="match status" value="1"/>
</dbReference>
<dbReference type="OrthoDB" id="1098640at2"/>
<dbReference type="CDD" id="cd02966">
    <property type="entry name" value="TlpA_like_family"/>
    <property type="match status" value="1"/>
</dbReference>
<dbReference type="InterPro" id="IPR013766">
    <property type="entry name" value="Thioredoxin_domain"/>
</dbReference>
<keyword evidence="7" id="KW-1185">Reference proteome</keyword>
<evidence type="ECO:0000259" key="5">
    <source>
        <dbReference type="PROSITE" id="PS51352"/>
    </source>
</evidence>
<dbReference type="Gene3D" id="3.40.30.10">
    <property type="entry name" value="Glutaredoxin"/>
    <property type="match status" value="1"/>
</dbReference>
<keyword evidence="2" id="KW-0201">Cytochrome c-type biogenesis</keyword>
<dbReference type="PANTHER" id="PTHR42852">
    <property type="entry name" value="THIOL:DISULFIDE INTERCHANGE PROTEIN DSBE"/>
    <property type="match status" value="1"/>
</dbReference>
<gene>
    <name evidence="6" type="ORF">D3H65_25630</name>
</gene>
<evidence type="ECO:0000256" key="4">
    <source>
        <dbReference type="ARBA" id="ARBA00023284"/>
    </source>
</evidence>
<evidence type="ECO:0000256" key="2">
    <source>
        <dbReference type="ARBA" id="ARBA00022748"/>
    </source>
</evidence>
<dbReference type="Pfam" id="PF13905">
    <property type="entry name" value="Thioredoxin_8"/>
    <property type="match status" value="1"/>
</dbReference>
<feature type="domain" description="Thioredoxin" evidence="5">
    <location>
        <begin position="8"/>
        <end position="177"/>
    </location>
</feature>
<evidence type="ECO:0000313" key="6">
    <source>
        <dbReference type="EMBL" id="AXY77153.1"/>
    </source>
</evidence>
<dbReference type="RefSeq" id="WP_119053029.1">
    <property type="nucleotide sequence ID" value="NZ_CP032157.1"/>
</dbReference>
<dbReference type="InterPro" id="IPR036249">
    <property type="entry name" value="Thioredoxin-like_sf"/>
</dbReference>
<dbReference type="PANTHER" id="PTHR42852:SF6">
    <property type="entry name" value="THIOL:DISULFIDE INTERCHANGE PROTEIN DSBE"/>
    <property type="match status" value="1"/>
</dbReference>
<protein>
    <submittedName>
        <fullName evidence="6">TlpA family protein disulfide reductase</fullName>
    </submittedName>
</protein>
<evidence type="ECO:0000313" key="7">
    <source>
        <dbReference type="Proteomes" id="UP000263900"/>
    </source>
</evidence>
<dbReference type="InterPro" id="IPR050553">
    <property type="entry name" value="Thioredoxin_ResA/DsbE_sf"/>
</dbReference>
<name>A0A3B7MUT9_9BACT</name>
<dbReference type="Proteomes" id="UP000263900">
    <property type="component" value="Chromosome"/>
</dbReference>
<dbReference type="EMBL" id="CP032157">
    <property type="protein sequence ID" value="AXY77153.1"/>
    <property type="molecule type" value="Genomic_DNA"/>
</dbReference>
<dbReference type="KEGG" id="pseg:D3H65_25630"/>
<organism evidence="6 7">
    <name type="scientific">Paraflavitalea soli</name>
    <dbReference type="NCBI Taxonomy" id="2315862"/>
    <lineage>
        <taxon>Bacteria</taxon>
        <taxon>Pseudomonadati</taxon>
        <taxon>Bacteroidota</taxon>
        <taxon>Chitinophagia</taxon>
        <taxon>Chitinophagales</taxon>
        <taxon>Chitinophagaceae</taxon>
        <taxon>Paraflavitalea</taxon>
    </lineage>
</organism>
<evidence type="ECO:0000256" key="1">
    <source>
        <dbReference type="ARBA" id="ARBA00004196"/>
    </source>
</evidence>
<keyword evidence="4" id="KW-0676">Redox-active center</keyword>
<dbReference type="GO" id="GO:0030313">
    <property type="term" value="C:cell envelope"/>
    <property type="evidence" value="ECO:0007669"/>
    <property type="project" value="UniProtKB-SubCell"/>
</dbReference>
<evidence type="ECO:0000256" key="3">
    <source>
        <dbReference type="ARBA" id="ARBA00023157"/>
    </source>
</evidence>
<reference evidence="6 7" key="1">
    <citation type="submission" date="2018-09" db="EMBL/GenBank/DDBJ databases">
        <title>Genome sequencing of strain 6GH32-13.</title>
        <authorList>
            <person name="Weon H.-Y."/>
            <person name="Heo J."/>
            <person name="Kwon S.-W."/>
        </authorList>
    </citation>
    <scope>NUCLEOTIDE SEQUENCE [LARGE SCALE GENOMIC DNA]</scope>
    <source>
        <strain evidence="6 7">5GH32-13</strain>
    </source>
</reference>
<dbReference type="SUPFAM" id="SSF52833">
    <property type="entry name" value="Thioredoxin-like"/>
    <property type="match status" value="1"/>
</dbReference>
<keyword evidence="3" id="KW-1015">Disulfide bond</keyword>
<dbReference type="GO" id="GO:0017004">
    <property type="term" value="P:cytochrome complex assembly"/>
    <property type="evidence" value="ECO:0007669"/>
    <property type="project" value="UniProtKB-KW"/>
</dbReference>
<accession>A0A3B7MUT9</accession>
<comment type="subcellular location">
    <subcellularLocation>
        <location evidence="1">Cell envelope</location>
    </subcellularLocation>
</comment>
<dbReference type="InterPro" id="IPR012336">
    <property type="entry name" value="Thioredoxin-like_fold"/>
</dbReference>
<proteinExistence type="predicted"/>